<reference evidence="2 3" key="1">
    <citation type="submission" date="2013-08" db="EMBL/GenBank/DDBJ databases">
        <title>Flavobacterium limnosediminis JC2902 genome sequencing.</title>
        <authorList>
            <person name="Lee K."/>
            <person name="Yi H."/>
            <person name="Park S."/>
            <person name="Chun J."/>
        </authorList>
    </citation>
    <scope>NUCLEOTIDE SEQUENCE [LARGE SCALE GENOMIC DNA]</scope>
    <source>
        <strain evidence="2 3">JC2902</strain>
    </source>
</reference>
<keyword evidence="1" id="KW-0472">Membrane</keyword>
<sequence length="52" mass="5417">MVNNTPSSKLGLTVLIKQLTLVPLAGATGVLTQTLNCTLVLVVTILIDALIK</sequence>
<dbReference type="PATRIC" id="fig|1341181.4.peg.3124"/>
<dbReference type="Proteomes" id="UP000018004">
    <property type="component" value="Unassembled WGS sequence"/>
</dbReference>
<dbReference type="EMBL" id="AVGG01000037">
    <property type="protein sequence ID" value="ESU24995.1"/>
    <property type="molecule type" value="Genomic_DNA"/>
</dbReference>
<keyword evidence="1" id="KW-0812">Transmembrane</keyword>
<proteinExistence type="predicted"/>
<keyword evidence="1" id="KW-1133">Transmembrane helix</keyword>
<keyword evidence="3" id="KW-1185">Reference proteome</keyword>
<name>V6SKR5_9FLAO</name>
<protein>
    <submittedName>
        <fullName evidence="2">Uncharacterized protein</fullName>
    </submittedName>
</protein>
<organism evidence="2 3">
    <name type="scientific">Flavobacterium limnosediminis JC2902</name>
    <dbReference type="NCBI Taxonomy" id="1341181"/>
    <lineage>
        <taxon>Bacteria</taxon>
        <taxon>Pseudomonadati</taxon>
        <taxon>Bacteroidota</taxon>
        <taxon>Flavobacteriia</taxon>
        <taxon>Flavobacteriales</taxon>
        <taxon>Flavobacteriaceae</taxon>
        <taxon>Flavobacterium</taxon>
    </lineage>
</organism>
<dbReference type="AlphaFoldDB" id="V6SKR5"/>
<evidence type="ECO:0000256" key="1">
    <source>
        <dbReference type="SAM" id="Phobius"/>
    </source>
</evidence>
<evidence type="ECO:0000313" key="2">
    <source>
        <dbReference type="EMBL" id="ESU24995.1"/>
    </source>
</evidence>
<comment type="caution">
    <text evidence="2">The sequence shown here is derived from an EMBL/GenBank/DDBJ whole genome shotgun (WGS) entry which is preliminary data.</text>
</comment>
<accession>V6SKR5</accession>
<feature type="transmembrane region" description="Helical" evidence="1">
    <location>
        <begin position="30"/>
        <end position="51"/>
    </location>
</feature>
<gene>
    <name evidence="2" type="ORF">FLJC2902T_31810</name>
</gene>
<evidence type="ECO:0000313" key="3">
    <source>
        <dbReference type="Proteomes" id="UP000018004"/>
    </source>
</evidence>